<keyword evidence="7" id="KW-1185">Reference proteome</keyword>
<keyword evidence="2" id="KW-0805">Transcription regulation</keyword>
<dbReference type="Gene3D" id="3.40.190.290">
    <property type="match status" value="1"/>
</dbReference>
<keyword evidence="3" id="KW-0238">DNA-binding</keyword>
<keyword evidence="4" id="KW-0804">Transcription</keyword>
<dbReference type="PANTHER" id="PTHR30537:SF5">
    <property type="entry name" value="HTH-TYPE TRANSCRIPTIONAL ACTIVATOR TTDR-RELATED"/>
    <property type="match status" value="1"/>
</dbReference>
<dbReference type="Proteomes" id="UP001155587">
    <property type="component" value="Unassembled WGS sequence"/>
</dbReference>
<evidence type="ECO:0000256" key="1">
    <source>
        <dbReference type="ARBA" id="ARBA00009437"/>
    </source>
</evidence>
<evidence type="ECO:0000256" key="4">
    <source>
        <dbReference type="ARBA" id="ARBA00023163"/>
    </source>
</evidence>
<dbReference type="Pfam" id="PF00126">
    <property type="entry name" value="HTH_1"/>
    <property type="match status" value="1"/>
</dbReference>
<comment type="caution">
    <text evidence="6">The sequence shown here is derived from an EMBL/GenBank/DDBJ whole genome shotgun (WGS) entry which is preliminary data.</text>
</comment>
<dbReference type="EMBL" id="JAKRRY010000042">
    <property type="protein sequence ID" value="MCW8348622.1"/>
    <property type="molecule type" value="Genomic_DNA"/>
</dbReference>
<name>A0A9X3HZ97_9VIBR</name>
<dbReference type="PANTHER" id="PTHR30537">
    <property type="entry name" value="HTH-TYPE TRANSCRIPTIONAL REGULATOR"/>
    <property type="match status" value="1"/>
</dbReference>
<accession>A0A9X3HZ97</accession>
<dbReference type="Gene3D" id="1.10.10.10">
    <property type="entry name" value="Winged helix-like DNA-binding domain superfamily/Winged helix DNA-binding domain"/>
    <property type="match status" value="1"/>
</dbReference>
<dbReference type="InterPro" id="IPR005119">
    <property type="entry name" value="LysR_subst-bd"/>
</dbReference>
<dbReference type="GO" id="GO:0003700">
    <property type="term" value="F:DNA-binding transcription factor activity"/>
    <property type="evidence" value="ECO:0007669"/>
    <property type="project" value="InterPro"/>
</dbReference>
<dbReference type="Pfam" id="PF03466">
    <property type="entry name" value="LysR_substrate"/>
    <property type="match status" value="1"/>
</dbReference>
<comment type="similarity">
    <text evidence="1">Belongs to the LysR transcriptional regulatory family.</text>
</comment>
<proteinExistence type="inferred from homology"/>
<feature type="domain" description="HTH lysR-type" evidence="5">
    <location>
        <begin position="1"/>
        <end position="59"/>
    </location>
</feature>
<dbReference type="InterPro" id="IPR036388">
    <property type="entry name" value="WH-like_DNA-bd_sf"/>
</dbReference>
<dbReference type="GO" id="GO:0043565">
    <property type="term" value="F:sequence-specific DNA binding"/>
    <property type="evidence" value="ECO:0007669"/>
    <property type="project" value="TreeGrafter"/>
</dbReference>
<dbReference type="PROSITE" id="PS50931">
    <property type="entry name" value="HTH_LYSR"/>
    <property type="match status" value="1"/>
</dbReference>
<dbReference type="SUPFAM" id="SSF46785">
    <property type="entry name" value="Winged helix' DNA-binding domain"/>
    <property type="match status" value="1"/>
</dbReference>
<evidence type="ECO:0000256" key="3">
    <source>
        <dbReference type="ARBA" id="ARBA00023125"/>
    </source>
</evidence>
<dbReference type="AlphaFoldDB" id="A0A9X3HZ97"/>
<evidence type="ECO:0000256" key="2">
    <source>
        <dbReference type="ARBA" id="ARBA00023015"/>
    </source>
</evidence>
<reference evidence="6" key="1">
    <citation type="submission" date="2022-02" db="EMBL/GenBank/DDBJ databases">
        <title>Vibrio sp. nov, a new bacterium isolated from seawater.</title>
        <authorList>
            <person name="Yuan Y."/>
        </authorList>
    </citation>
    <scope>NUCLEOTIDE SEQUENCE</scope>
    <source>
        <strain evidence="6">ZSDZ65</strain>
    </source>
</reference>
<dbReference type="FunFam" id="1.10.10.10:FF:000001">
    <property type="entry name" value="LysR family transcriptional regulator"/>
    <property type="match status" value="1"/>
</dbReference>
<evidence type="ECO:0000313" key="6">
    <source>
        <dbReference type="EMBL" id="MCW8348622.1"/>
    </source>
</evidence>
<dbReference type="CDD" id="cd08422">
    <property type="entry name" value="PBP2_CrgA_like"/>
    <property type="match status" value="1"/>
</dbReference>
<sequence>MDWIQSINSYIKVVEEGSFNGAARRMNTTNSAISKRIHWLEEIIGVQLLKRTTRSVTQTEAGALFYQRAKDSMDRFQSIIDETRSVNQTPAGLLRIGATIAVGSKFLVQYFNDFLTQYPEIRIQLTTTAPGQLPDSNLDVFISREIEQMNSLSMKQTKLFEQRIGFYAAPSYISQHGEPTSIEELKQHNILIWGERPQREYKINKNQRVMLSGNFATTNPEALFFAAKSGMGVLISNDIMIKEDVKSGALTRILPEIQAEDSTVYAYYPALDYEHTRTKLFLDYIKSRLAQSNESEQSVL</sequence>
<dbReference type="SUPFAM" id="SSF53850">
    <property type="entry name" value="Periplasmic binding protein-like II"/>
    <property type="match status" value="1"/>
</dbReference>
<dbReference type="InterPro" id="IPR036390">
    <property type="entry name" value="WH_DNA-bd_sf"/>
</dbReference>
<evidence type="ECO:0000313" key="7">
    <source>
        <dbReference type="Proteomes" id="UP001155587"/>
    </source>
</evidence>
<dbReference type="GO" id="GO:0006351">
    <property type="term" value="P:DNA-templated transcription"/>
    <property type="evidence" value="ECO:0007669"/>
    <property type="project" value="TreeGrafter"/>
</dbReference>
<dbReference type="InterPro" id="IPR058163">
    <property type="entry name" value="LysR-type_TF_proteobact-type"/>
</dbReference>
<dbReference type="RefSeq" id="WP_265677151.1">
    <property type="nucleotide sequence ID" value="NZ_JAKRRY010000042.1"/>
</dbReference>
<evidence type="ECO:0000259" key="5">
    <source>
        <dbReference type="PROSITE" id="PS50931"/>
    </source>
</evidence>
<gene>
    <name evidence="6" type="ORF">MD535_21780</name>
</gene>
<organism evidence="6 7">
    <name type="scientific">Vibrio qingdaonensis</name>
    <dbReference type="NCBI Taxonomy" id="2829491"/>
    <lineage>
        <taxon>Bacteria</taxon>
        <taxon>Pseudomonadati</taxon>
        <taxon>Pseudomonadota</taxon>
        <taxon>Gammaproteobacteria</taxon>
        <taxon>Vibrionales</taxon>
        <taxon>Vibrionaceae</taxon>
        <taxon>Vibrio</taxon>
    </lineage>
</organism>
<dbReference type="InterPro" id="IPR000847">
    <property type="entry name" value="LysR_HTH_N"/>
</dbReference>
<protein>
    <submittedName>
        <fullName evidence="6">LysR family transcriptional regulator</fullName>
    </submittedName>
</protein>